<evidence type="ECO:0000313" key="3">
    <source>
        <dbReference type="Proteomes" id="UP000682733"/>
    </source>
</evidence>
<name>A0A8S2LA57_9BILA</name>
<dbReference type="EMBL" id="CAJOBA010017382">
    <property type="protein sequence ID" value="CAF3895494.1"/>
    <property type="molecule type" value="Genomic_DNA"/>
</dbReference>
<accession>A0A8S2LA57</accession>
<evidence type="ECO:0000313" key="2">
    <source>
        <dbReference type="EMBL" id="CAF3895494.1"/>
    </source>
</evidence>
<dbReference type="Proteomes" id="UP000677228">
    <property type="component" value="Unassembled WGS sequence"/>
</dbReference>
<protein>
    <submittedName>
        <fullName evidence="2">Uncharacterized protein</fullName>
    </submittedName>
</protein>
<organism evidence="2 3">
    <name type="scientific">Didymodactylos carnosus</name>
    <dbReference type="NCBI Taxonomy" id="1234261"/>
    <lineage>
        <taxon>Eukaryota</taxon>
        <taxon>Metazoa</taxon>
        <taxon>Spiralia</taxon>
        <taxon>Gnathifera</taxon>
        <taxon>Rotifera</taxon>
        <taxon>Eurotatoria</taxon>
        <taxon>Bdelloidea</taxon>
        <taxon>Philodinida</taxon>
        <taxon>Philodinidae</taxon>
        <taxon>Didymodactylos</taxon>
    </lineage>
</organism>
<sequence length="90" mass="11137">KNDMLDEARLFYKENDYELKIISEFDENYISNDAIRWYTRESFLYRLLNKALRTENIDIIFKFRFFIVDLYNQLKQEHIKFIHSLSSNNN</sequence>
<dbReference type="Proteomes" id="UP000682733">
    <property type="component" value="Unassembled WGS sequence"/>
</dbReference>
<reference evidence="2" key="1">
    <citation type="submission" date="2021-02" db="EMBL/GenBank/DDBJ databases">
        <authorList>
            <person name="Nowell W R."/>
        </authorList>
    </citation>
    <scope>NUCLEOTIDE SEQUENCE</scope>
</reference>
<gene>
    <name evidence="1" type="ORF">OVA965_LOCUS46208</name>
    <name evidence="2" type="ORF">TMI583_LOCUS20496</name>
</gene>
<feature type="non-terminal residue" evidence="2">
    <location>
        <position position="90"/>
    </location>
</feature>
<feature type="non-terminal residue" evidence="2">
    <location>
        <position position="1"/>
    </location>
</feature>
<evidence type="ECO:0000313" key="1">
    <source>
        <dbReference type="EMBL" id="CAF1685930.1"/>
    </source>
</evidence>
<dbReference type="AlphaFoldDB" id="A0A8S2LA57"/>
<dbReference type="EMBL" id="CAJNOK010083465">
    <property type="protein sequence ID" value="CAF1685930.1"/>
    <property type="molecule type" value="Genomic_DNA"/>
</dbReference>
<proteinExistence type="predicted"/>
<comment type="caution">
    <text evidence="2">The sequence shown here is derived from an EMBL/GenBank/DDBJ whole genome shotgun (WGS) entry which is preliminary data.</text>
</comment>